<protein>
    <recommendedName>
        <fullName evidence="2">Tubulin-specific chaperone D</fullName>
    </recommendedName>
</protein>
<dbReference type="GO" id="GO:0007023">
    <property type="term" value="P:post-chaperonin tubulin folding pathway"/>
    <property type="evidence" value="ECO:0007669"/>
    <property type="project" value="InterPro"/>
</dbReference>
<organism evidence="4 5">
    <name type="scientific">Trichoplax adhaerens</name>
    <name type="common">Trichoplax reptans</name>
    <dbReference type="NCBI Taxonomy" id="10228"/>
    <lineage>
        <taxon>Eukaryota</taxon>
        <taxon>Metazoa</taxon>
        <taxon>Placozoa</taxon>
        <taxon>Uniplacotomia</taxon>
        <taxon>Trichoplacea</taxon>
        <taxon>Trichoplacidae</taxon>
        <taxon>Trichoplax</taxon>
    </lineage>
</organism>
<feature type="domain" description="Tubulin-folding cofactor D C-terminal" evidence="3">
    <location>
        <begin position="201"/>
        <end position="344"/>
    </location>
</feature>
<name>B3RN10_TRIAD</name>
<dbReference type="InterPro" id="IPR011989">
    <property type="entry name" value="ARM-like"/>
</dbReference>
<dbReference type="KEGG" id="tad:TRIADDRAFT_63611"/>
<dbReference type="eggNOG" id="KOG1943">
    <property type="taxonomic scope" value="Eukaryota"/>
</dbReference>
<gene>
    <name evidence="4" type="ORF">TRIADDRAFT_63611</name>
</gene>
<dbReference type="Proteomes" id="UP000009022">
    <property type="component" value="Unassembled WGS sequence"/>
</dbReference>
<dbReference type="CTD" id="6750986"/>
<evidence type="ECO:0000313" key="4">
    <source>
        <dbReference type="EMBL" id="EDV27375.1"/>
    </source>
</evidence>
<reference evidence="4 5" key="1">
    <citation type="journal article" date="2008" name="Nature">
        <title>The Trichoplax genome and the nature of placozoans.</title>
        <authorList>
            <person name="Srivastava M."/>
            <person name="Begovic E."/>
            <person name="Chapman J."/>
            <person name="Putnam N.H."/>
            <person name="Hellsten U."/>
            <person name="Kawashima T."/>
            <person name="Kuo A."/>
            <person name="Mitros T."/>
            <person name="Salamov A."/>
            <person name="Carpenter M.L."/>
            <person name="Signorovitch A.Y."/>
            <person name="Moreno M.A."/>
            <person name="Kamm K."/>
            <person name="Grimwood J."/>
            <person name="Schmutz J."/>
            <person name="Shapiro H."/>
            <person name="Grigoriev I.V."/>
            <person name="Buss L.W."/>
            <person name="Schierwater B."/>
            <person name="Dellaporta S.L."/>
            <person name="Rokhsar D.S."/>
        </authorList>
    </citation>
    <scope>NUCLEOTIDE SEQUENCE [LARGE SCALE GENOMIC DNA]</scope>
    <source>
        <strain evidence="4 5">Grell-BS-1999</strain>
    </source>
</reference>
<dbReference type="GO" id="GO:0048487">
    <property type="term" value="F:beta-tubulin binding"/>
    <property type="evidence" value="ECO:0007669"/>
    <property type="project" value="InterPro"/>
</dbReference>
<accession>B3RN10</accession>
<dbReference type="GeneID" id="6750986"/>
<dbReference type="PANTHER" id="PTHR12658:SF0">
    <property type="entry name" value="TUBULIN-SPECIFIC CHAPERONE D"/>
    <property type="match status" value="1"/>
</dbReference>
<sequence>MPDMDLADQWLPILYHTFPSRDIDIQDLSSEHIARIFFLLENGEVNEVAKKEALSFCFYQLRNDAQSKRFKHAVLIGSLPKFMLESKLQYILRNLLEAILFDSCGEAYDSKLRKSAIKAIEKIVRKCPVDGDCDGITAINNDIVRFLFDGLMKAMTDYSSNSRGDVGYIVREAAMSGIEFLLTHISRQDPSLIKRDDWKLFIGSLLQQTAEKMDRTRAHAGAIFIRLIHSEVSDTKKIPGLKVFQKLFPKNFPDFFRRGRSADIFSRLIKILPMKEYTYPVLSGIVVSSGGYVSESMCNHARRSLLNYLRESTSENIEQFEDFLNTLTTIYKNNGRTDRTISVTLFSCLCASTCAMMEFPDKIRKRSIPLIIKYLMNKYPKVRCYAADQLYIALMTFEKSLQNYQIDRLMELLADTVWEDSLSTLRTVIEQICHGFNLSANHLLECISV</sequence>
<dbReference type="InterPro" id="IPR022577">
    <property type="entry name" value="TBCD_C"/>
</dbReference>
<dbReference type="AlphaFoldDB" id="B3RN10"/>
<dbReference type="RefSeq" id="XP_002109209.1">
    <property type="nucleotide sequence ID" value="XM_002109173.1"/>
</dbReference>
<dbReference type="OMA" id="CARHTTE"/>
<dbReference type="InParanoid" id="B3RN10"/>
<evidence type="ECO:0000259" key="3">
    <source>
        <dbReference type="Pfam" id="PF12612"/>
    </source>
</evidence>
<dbReference type="InterPro" id="IPR033162">
    <property type="entry name" value="TBCD"/>
</dbReference>
<evidence type="ECO:0000256" key="2">
    <source>
        <dbReference type="ARBA" id="ARBA00015003"/>
    </source>
</evidence>
<dbReference type="SUPFAM" id="SSF48371">
    <property type="entry name" value="ARM repeat"/>
    <property type="match status" value="1"/>
</dbReference>
<evidence type="ECO:0000313" key="5">
    <source>
        <dbReference type="Proteomes" id="UP000009022"/>
    </source>
</evidence>
<dbReference type="EMBL" id="DS985242">
    <property type="protein sequence ID" value="EDV27375.1"/>
    <property type="molecule type" value="Genomic_DNA"/>
</dbReference>
<dbReference type="InterPro" id="IPR016024">
    <property type="entry name" value="ARM-type_fold"/>
</dbReference>
<dbReference type="HOGENOM" id="CLU_610210_0_0_1"/>
<dbReference type="STRING" id="10228.B3RN10"/>
<dbReference type="Gene3D" id="1.25.10.10">
    <property type="entry name" value="Leucine-rich Repeat Variant"/>
    <property type="match status" value="1"/>
</dbReference>
<proteinExistence type="inferred from homology"/>
<comment type="similarity">
    <text evidence="1">Belongs to the TBCD family.</text>
</comment>
<dbReference type="OrthoDB" id="10253476at2759"/>
<dbReference type="GO" id="GO:0005096">
    <property type="term" value="F:GTPase activator activity"/>
    <property type="evidence" value="ECO:0007669"/>
    <property type="project" value="InterPro"/>
</dbReference>
<dbReference type="GO" id="GO:0007021">
    <property type="term" value="P:tubulin complex assembly"/>
    <property type="evidence" value="ECO:0007669"/>
    <property type="project" value="InterPro"/>
</dbReference>
<keyword evidence="5" id="KW-1185">Reference proteome</keyword>
<dbReference type="PhylomeDB" id="B3RN10"/>
<evidence type="ECO:0000256" key="1">
    <source>
        <dbReference type="ARBA" id="ARBA00006853"/>
    </source>
</evidence>
<dbReference type="PANTHER" id="PTHR12658">
    <property type="entry name" value="BETA-TUBULIN COFACTOR D"/>
    <property type="match status" value="1"/>
</dbReference>
<dbReference type="Pfam" id="PF12612">
    <property type="entry name" value="TFCD_C"/>
    <property type="match status" value="1"/>
</dbReference>